<dbReference type="Proteomes" id="UP001252243">
    <property type="component" value="Unassembled WGS sequence"/>
</dbReference>
<dbReference type="SUPFAM" id="SSF55961">
    <property type="entry name" value="Bet v1-like"/>
    <property type="match status" value="1"/>
</dbReference>
<evidence type="ECO:0000313" key="3">
    <source>
        <dbReference type="EMBL" id="MDR7084431.1"/>
    </source>
</evidence>
<name>A0ABU1UH14_9MICC</name>
<comment type="similarity">
    <text evidence="1">Belongs to the AHA1 family.</text>
</comment>
<feature type="domain" description="Activator of Hsp90 ATPase homologue 1/2-like C-terminal" evidence="2">
    <location>
        <begin position="23"/>
        <end position="156"/>
    </location>
</feature>
<gene>
    <name evidence="3" type="ORF">J2X01_003741</name>
</gene>
<dbReference type="EMBL" id="JAVDVQ010000023">
    <property type="protein sequence ID" value="MDR7084431.1"/>
    <property type="molecule type" value="Genomic_DNA"/>
</dbReference>
<dbReference type="CDD" id="cd07826">
    <property type="entry name" value="SRPBCC_CalC_Aha1-like_9"/>
    <property type="match status" value="1"/>
</dbReference>
<dbReference type="RefSeq" id="WP_310060811.1">
    <property type="nucleotide sequence ID" value="NZ_JAVDVQ010000023.1"/>
</dbReference>
<dbReference type="InterPro" id="IPR013538">
    <property type="entry name" value="ASHA1/2-like_C"/>
</dbReference>
<accession>A0ABU1UH14</accession>
<dbReference type="Pfam" id="PF08327">
    <property type="entry name" value="AHSA1"/>
    <property type="match status" value="1"/>
</dbReference>
<proteinExistence type="inferred from homology"/>
<keyword evidence="4" id="KW-1185">Reference proteome</keyword>
<evidence type="ECO:0000313" key="4">
    <source>
        <dbReference type="Proteomes" id="UP001252243"/>
    </source>
</evidence>
<comment type="caution">
    <text evidence="3">The sequence shown here is derived from an EMBL/GenBank/DDBJ whole genome shotgun (WGS) entry which is preliminary data.</text>
</comment>
<dbReference type="InterPro" id="IPR023393">
    <property type="entry name" value="START-like_dom_sf"/>
</dbReference>
<protein>
    <submittedName>
        <fullName evidence="3">Uncharacterized protein YndB with AHSA1/START domain</fullName>
    </submittedName>
</protein>
<reference evidence="3 4" key="1">
    <citation type="submission" date="2023-07" db="EMBL/GenBank/DDBJ databases">
        <title>Sorghum-associated microbial communities from plants grown in Nebraska, USA.</title>
        <authorList>
            <person name="Schachtman D."/>
        </authorList>
    </citation>
    <scope>NUCLEOTIDE SEQUENCE [LARGE SCALE GENOMIC DNA]</scope>
    <source>
        <strain evidence="3 4">BE167</strain>
    </source>
</reference>
<evidence type="ECO:0000256" key="1">
    <source>
        <dbReference type="ARBA" id="ARBA00006817"/>
    </source>
</evidence>
<evidence type="ECO:0000259" key="2">
    <source>
        <dbReference type="Pfam" id="PF08327"/>
    </source>
</evidence>
<organism evidence="3 4">
    <name type="scientific">Arthrobacter ginsengisoli</name>
    <dbReference type="NCBI Taxonomy" id="1356565"/>
    <lineage>
        <taxon>Bacteria</taxon>
        <taxon>Bacillati</taxon>
        <taxon>Actinomycetota</taxon>
        <taxon>Actinomycetes</taxon>
        <taxon>Micrococcales</taxon>
        <taxon>Micrococcaceae</taxon>
        <taxon>Arthrobacter</taxon>
    </lineage>
</organism>
<sequence length="161" mass="18153">MSNALKLVVPENVPFVDSEREFDFPAAAVFRAHCDPDVFRQWIGPRELATSIDQFDCRPGGSYRFVQQGNDGRQHPFRGVFHTVRENEFVLQTFEYEGYPDIVTLESATFEDLPGGRCRLTGRSVYPSVEARARYLADGMEAGIAAGYEQLDELLGVQARQ</sequence>
<dbReference type="Gene3D" id="3.30.530.20">
    <property type="match status" value="1"/>
</dbReference>